<protein>
    <recommendedName>
        <fullName evidence="6">Damage-inducible protein DinB</fullName>
    </recommendedName>
</protein>
<keyword evidence="2 3" id="KW-0479">Metal-binding</keyword>
<organism evidence="4 5">
    <name type="scientific">Paenibacillus sambharensis</name>
    <dbReference type="NCBI Taxonomy" id="1803190"/>
    <lineage>
        <taxon>Bacteria</taxon>
        <taxon>Bacillati</taxon>
        <taxon>Bacillota</taxon>
        <taxon>Bacilli</taxon>
        <taxon>Bacillales</taxon>
        <taxon>Paenibacillaceae</taxon>
        <taxon>Paenibacillus</taxon>
    </lineage>
</organism>
<sequence length="191" mass="21574">MYTTIQAFEAEWLNESAATARVMDSLTDESLSVRIAPDFRTLGQLAWHLVDSLHEMLNRAGLEFEAPHRLVARLTGNLQSPAAEQDSRDEEGKYADHTPASAALIAEAYRMTSRSMLEAVRKGWTDTDLLAVQNMYGEDWPNGLTLKVLIMHEVHHRGQMTVLMRQAGLRNPDLYGPTREQWIEQGLMPLV</sequence>
<dbReference type="EMBL" id="QKRB01000044">
    <property type="protein sequence ID" value="PZD95647.1"/>
    <property type="molecule type" value="Genomic_DNA"/>
</dbReference>
<keyword evidence="5" id="KW-1185">Reference proteome</keyword>
<dbReference type="OrthoDB" id="119432at2"/>
<dbReference type="InterPro" id="IPR034660">
    <property type="entry name" value="DinB/YfiT-like"/>
</dbReference>
<dbReference type="RefSeq" id="WP_111147277.1">
    <property type="nucleotide sequence ID" value="NZ_QKRB01000044.1"/>
</dbReference>
<evidence type="ECO:0000256" key="1">
    <source>
        <dbReference type="ARBA" id="ARBA00008635"/>
    </source>
</evidence>
<name>A0A2W1LVV9_9BACL</name>
<feature type="binding site" evidence="3">
    <location>
        <position position="156"/>
    </location>
    <ligand>
        <name>a divalent metal cation</name>
        <dbReference type="ChEBI" id="CHEBI:60240"/>
    </ligand>
</feature>
<dbReference type="Proteomes" id="UP000249522">
    <property type="component" value="Unassembled WGS sequence"/>
</dbReference>
<dbReference type="AlphaFoldDB" id="A0A2W1LVV9"/>
<accession>A0A2W1LVV9</accession>
<feature type="binding site" evidence="3">
    <location>
        <position position="152"/>
    </location>
    <ligand>
        <name>a divalent metal cation</name>
        <dbReference type="ChEBI" id="CHEBI:60240"/>
    </ligand>
</feature>
<evidence type="ECO:0000313" key="5">
    <source>
        <dbReference type="Proteomes" id="UP000249522"/>
    </source>
</evidence>
<dbReference type="InterPro" id="IPR007837">
    <property type="entry name" value="DinB"/>
</dbReference>
<dbReference type="Pfam" id="PF05163">
    <property type="entry name" value="DinB"/>
    <property type="match status" value="1"/>
</dbReference>
<dbReference type="GO" id="GO:0046872">
    <property type="term" value="F:metal ion binding"/>
    <property type="evidence" value="ECO:0007669"/>
    <property type="project" value="UniProtKB-KW"/>
</dbReference>
<dbReference type="SUPFAM" id="SSF109854">
    <property type="entry name" value="DinB/YfiT-like putative metalloenzymes"/>
    <property type="match status" value="1"/>
</dbReference>
<evidence type="ECO:0000313" key="4">
    <source>
        <dbReference type="EMBL" id="PZD95647.1"/>
    </source>
</evidence>
<feature type="binding site" evidence="3">
    <location>
        <position position="48"/>
    </location>
    <ligand>
        <name>a divalent metal cation</name>
        <dbReference type="ChEBI" id="CHEBI:60240"/>
    </ligand>
</feature>
<evidence type="ECO:0000256" key="3">
    <source>
        <dbReference type="PIRSR" id="PIRSR607837-1"/>
    </source>
</evidence>
<dbReference type="Gene3D" id="1.20.120.450">
    <property type="entry name" value="dinb family like domain"/>
    <property type="match status" value="1"/>
</dbReference>
<evidence type="ECO:0000256" key="2">
    <source>
        <dbReference type="ARBA" id="ARBA00022723"/>
    </source>
</evidence>
<comment type="caution">
    <text evidence="4">The sequence shown here is derived from an EMBL/GenBank/DDBJ whole genome shotgun (WGS) entry which is preliminary data.</text>
</comment>
<reference evidence="4 5" key="1">
    <citation type="submission" date="2018-06" db="EMBL/GenBank/DDBJ databases">
        <title>Paenibacillus imtechensis sp. nov.</title>
        <authorList>
            <person name="Pinnaka A.K."/>
            <person name="Singh H."/>
            <person name="Kaur M."/>
        </authorList>
    </citation>
    <scope>NUCLEOTIDE SEQUENCE [LARGE SCALE GENOMIC DNA]</scope>
    <source>
        <strain evidence="4 5">SMB1</strain>
    </source>
</reference>
<gene>
    <name evidence="4" type="ORF">DNH61_14105</name>
</gene>
<proteinExistence type="inferred from homology"/>
<comment type="similarity">
    <text evidence="1">Belongs to the DinB family.</text>
</comment>
<evidence type="ECO:0008006" key="6">
    <source>
        <dbReference type="Google" id="ProtNLM"/>
    </source>
</evidence>